<dbReference type="PRINTS" id="PR00111">
    <property type="entry name" value="ABHYDROLASE"/>
</dbReference>
<reference evidence="3" key="1">
    <citation type="submission" date="2018-04" db="EMBL/GenBank/DDBJ databases">
        <authorList>
            <person name="Liu S."/>
            <person name="Wang Z."/>
            <person name="Li J."/>
        </authorList>
    </citation>
    <scope>NUCLEOTIDE SEQUENCE [LARGE SCALE GENOMIC DNA]</scope>
    <source>
        <strain evidence="3">S1194</strain>
    </source>
</reference>
<evidence type="ECO:0000313" key="3">
    <source>
        <dbReference type="Proteomes" id="UP000244978"/>
    </source>
</evidence>
<dbReference type="InterPro" id="IPR000073">
    <property type="entry name" value="AB_hydrolase_1"/>
</dbReference>
<dbReference type="AlphaFoldDB" id="A0A2U1T179"/>
<dbReference type="PANTHER" id="PTHR43798:SF33">
    <property type="entry name" value="HYDROLASE, PUTATIVE (AFU_ORTHOLOGUE AFUA_2G14860)-RELATED"/>
    <property type="match status" value="1"/>
</dbReference>
<dbReference type="Proteomes" id="UP000244978">
    <property type="component" value="Unassembled WGS sequence"/>
</dbReference>
<keyword evidence="2" id="KW-0378">Hydrolase</keyword>
<organism evidence="2 3">
    <name type="scientific">Homoserinimonas hongtaonis</name>
    <dbReference type="NCBI Taxonomy" id="2079791"/>
    <lineage>
        <taxon>Bacteria</taxon>
        <taxon>Bacillati</taxon>
        <taxon>Actinomycetota</taxon>
        <taxon>Actinomycetes</taxon>
        <taxon>Micrococcales</taxon>
        <taxon>Microbacteriaceae</taxon>
        <taxon>Homoserinimonas</taxon>
    </lineage>
</organism>
<dbReference type="SUPFAM" id="SSF53474">
    <property type="entry name" value="alpha/beta-Hydrolases"/>
    <property type="match status" value="1"/>
</dbReference>
<accession>A0A2U1T179</accession>
<sequence>MTERPFTSVWSDLAQVEFSQGYIEAGGYSTRYLHAGDTSKPALLMLHGITGHAEAYSRNLRSHSEHFSCWAIDFIGHGYSSKPEHPLEITHYIDQVLAFMDAIGVEKAYFSGESLGGWVAAKIAQLYPDRVERVVLNTMGGTMANPVVMERLLTLSMDAANDPSWERVKARLEWLMADPSMVTDDLIKTRQAIFQQPDWKMACTMNMALQDLETRKRNMISDDDLRAITVPAMVLWTTKDPSGPVDEGRRIASLIPGGKLAVMEECGHWPQYEDTETFNRLHLNFLLGQDDPQVKDPSADTEAAAA</sequence>
<feature type="domain" description="AB hydrolase-1" evidence="1">
    <location>
        <begin position="43"/>
        <end position="279"/>
    </location>
</feature>
<name>A0A2U1T179_9MICO</name>
<gene>
    <name evidence="2" type="ORF">DF220_07195</name>
</gene>
<comment type="caution">
    <text evidence="2">The sequence shown here is derived from an EMBL/GenBank/DDBJ whole genome shotgun (WGS) entry which is preliminary data.</text>
</comment>
<keyword evidence="3" id="KW-1185">Reference proteome</keyword>
<proteinExistence type="predicted"/>
<dbReference type="Gene3D" id="3.40.50.1820">
    <property type="entry name" value="alpha/beta hydrolase"/>
    <property type="match status" value="1"/>
</dbReference>
<protein>
    <submittedName>
        <fullName evidence="2">Alpha/beta hydrolase</fullName>
    </submittedName>
</protein>
<evidence type="ECO:0000313" key="2">
    <source>
        <dbReference type="EMBL" id="PWB97634.1"/>
    </source>
</evidence>
<dbReference type="RefSeq" id="WP_108997544.1">
    <property type="nucleotide sequence ID" value="NZ_QEEX01000001.1"/>
</dbReference>
<dbReference type="InterPro" id="IPR050266">
    <property type="entry name" value="AB_hydrolase_sf"/>
</dbReference>
<dbReference type="InterPro" id="IPR029058">
    <property type="entry name" value="AB_hydrolase_fold"/>
</dbReference>
<dbReference type="GO" id="GO:0016020">
    <property type="term" value="C:membrane"/>
    <property type="evidence" value="ECO:0007669"/>
    <property type="project" value="TreeGrafter"/>
</dbReference>
<evidence type="ECO:0000259" key="1">
    <source>
        <dbReference type="Pfam" id="PF12697"/>
    </source>
</evidence>
<dbReference type="GO" id="GO:0016787">
    <property type="term" value="F:hydrolase activity"/>
    <property type="evidence" value="ECO:0007669"/>
    <property type="project" value="UniProtKB-KW"/>
</dbReference>
<dbReference type="EMBL" id="QEEX01000001">
    <property type="protein sequence ID" value="PWB97634.1"/>
    <property type="molecule type" value="Genomic_DNA"/>
</dbReference>
<dbReference type="PANTHER" id="PTHR43798">
    <property type="entry name" value="MONOACYLGLYCEROL LIPASE"/>
    <property type="match status" value="1"/>
</dbReference>
<dbReference type="Pfam" id="PF12697">
    <property type="entry name" value="Abhydrolase_6"/>
    <property type="match status" value="1"/>
</dbReference>